<dbReference type="Proteomes" id="UP001159363">
    <property type="component" value="Chromosome 12"/>
</dbReference>
<gene>
    <name evidence="2" type="ORF">PR048_029023</name>
</gene>
<accession>A0ABQ9GEU2</accession>
<evidence type="ECO:0000313" key="3">
    <source>
        <dbReference type="Proteomes" id="UP001159363"/>
    </source>
</evidence>
<feature type="region of interest" description="Disordered" evidence="1">
    <location>
        <begin position="177"/>
        <end position="197"/>
    </location>
</feature>
<protein>
    <submittedName>
        <fullName evidence="2">Uncharacterized protein</fullName>
    </submittedName>
</protein>
<reference evidence="2 3" key="1">
    <citation type="submission" date="2023-02" db="EMBL/GenBank/DDBJ databases">
        <title>LHISI_Scaffold_Assembly.</title>
        <authorList>
            <person name="Stuart O.P."/>
            <person name="Cleave R."/>
            <person name="Magrath M.J.L."/>
            <person name="Mikheyev A.S."/>
        </authorList>
    </citation>
    <scope>NUCLEOTIDE SEQUENCE [LARGE SCALE GENOMIC DNA]</scope>
    <source>
        <strain evidence="2">Daus_M_001</strain>
        <tissue evidence="2">Leg muscle</tissue>
    </source>
</reference>
<keyword evidence="3" id="KW-1185">Reference proteome</keyword>
<organism evidence="2 3">
    <name type="scientific">Dryococelus australis</name>
    <dbReference type="NCBI Taxonomy" id="614101"/>
    <lineage>
        <taxon>Eukaryota</taxon>
        <taxon>Metazoa</taxon>
        <taxon>Ecdysozoa</taxon>
        <taxon>Arthropoda</taxon>
        <taxon>Hexapoda</taxon>
        <taxon>Insecta</taxon>
        <taxon>Pterygota</taxon>
        <taxon>Neoptera</taxon>
        <taxon>Polyneoptera</taxon>
        <taxon>Phasmatodea</taxon>
        <taxon>Verophasmatodea</taxon>
        <taxon>Anareolatae</taxon>
        <taxon>Phasmatidae</taxon>
        <taxon>Eurycanthinae</taxon>
        <taxon>Dryococelus</taxon>
    </lineage>
</organism>
<sequence length="469" mass="53083">MRLGRYWFKLHFAGKLREAGSRFAESKLTQNTILMRGRGEDDRNRLTEYSCSRRSMLLRRRKINRKQGLLETTNQERWLGKFTATDRSERLSSSVNPGGCSQLKKKITLLTQQNSAWINTRHPCGNWRRRIHHIRRRCLMAAVIVARRTRPRPIEKKKTSRRRIDSPAAENVECRFSPPCARANPQRPQAHNSRRATEAGASWAVLAGEPCGGCRSSNRISRGRRRRRTGNWSLAPGHRQGRFAAALVPGRRACGSSPYNIYSPIAVRAAVKVTLSTVMDRSQLATVTQGSHATRAPPREVIARKPGKLESEKETRLFAHQLYPRPTHTHTHRVSASGVARNSSKGRGSYTEGKGKYCNCVSDVDARTTRLPPTRNEFDSPDFRMRESCRKMPLVGAFFFVNLPFPPLLHSGPAPYSSHFTLIGSQDLHVKSRPNHYTPVGLTNEWSLLYSYSHAKIFSVGILDRLAVN</sequence>
<dbReference type="EMBL" id="JARBHB010000013">
    <property type="protein sequence ID" value="KAJ8870012.1"/>
    <property type="molecule type" value="Genomic_DNA"/>
</dbReference>
<proteinExistence type="predicted"/>
<evidence type="ECO:0000313" key="2">
    <source>
        <dbReference type="EMBL" id="KAJ8870012.1"/>
    </source>
</evidence>
<comment type="caution">
    <text evidence="2">The sequence shown here is derived from an EMBL/GenBank/DDBJ whole genome shotgun (WGS) entry which is preliminary data.</text>
</comment>
<feature type="region of interest" description="Disordered" evidence="1">
    <location>
        <begin position="328"/>
        <end position="350"/>
    </location>
</feature>
<evidence type="ECO:0000256" key="1">
    <source>
        <dbReference type="SAM" id="MobiDB-lite"/>
    </source>
</evidence>
<name>A0ABQ9GEU2_9NEOP</name>